<dbReference type="InterPro" id="IPR029033">
    <property type="entry name" value="His_PPase_superfam"/>
</dbReference>
<feature type="binding site" evidence="3">
    <location>
        <position position="58"/>
    </location>
    <ligand>
        <name>substrate</name>
    </ligand>
</feature>
<dbReference type="Gene3D" id="3.40.50.1240">
    <property type="entry name" value="Phosphoglycerate mutase-like"/>
    <property type="match status" value="1"/>
</dbReference>
<dbReference type="Pfam" id="PF00300">
    <property type="entry name" value="His_Phos_1"/>
    <property type="match status" value="1"/>
</dbReference>
<feature type="region of interest" description="Disordered" evidence="4">
    <location>
        <begin position="267"/>
        <end position="294"/>
    </location>
</feature>
<name>A0A9P8IJW4_9PEZI</name>
<dbReference type="SUPFAM" id="SSF53254">
    <property type="entry name" value="Phosphoglycerate mutase-like"/>
    <property type="match status" value="1"/>
</dbReference>
<dbReference type="CDD" id="cd07067">
    <property type="entry name" value="HP_PGM_like"/>
    <property type="match status" value="1"/>
</dbReference>
<dbReference type="InterPro" id="IPR001345">
    <property type="entry name" value="PG/BPGM_mutase_AS"/>
</dbReference>
<evidence type="ECO:0000256" key="2">
    <source>
        <dbReference type="PIRSR" id="PIRSR613078-1"/>
    </source>
</evidence>
<dbReference type="PANTHER" id="PTHR46517:SF1">
    <property type="entry name" value="FRUCTOSE-2,6-BISPHOSPHATASE TIGAR"/>
    <property type="match status" value="1"/>
</dbReference>
<dbReference type="GO" id="GO:0043456">
    <property type="term" value="P:regulation of pentose-phosphate shunt"/>
    <property type="evidence" value="ECO:0007669"/>
    <property type="project" value="TreeGrafter"/>
</dbReference>
<feature type="compositionally biased region" description="Polar residues" evidence="4">
    <location>
        <begin position="273"/>
        <end position="283"/>
    </location>
</feature>
<dbReference type="GO" id="GO:0004331">
    <property type="term" value="F:fructose-2,6-bisphosphate 2-phosphatase activity"/>
    <property type="evidence" value="ECO:0007669"/>
    <property type="project" value="TreeGrafter"/>
</dbReference>
<dbReference type="Proteomes" id="UP000750711">
    <property type="component" value="Unassembled WGS sequence"/>
</dbReference>
<evidence type="ECO:0000256" key="3">
    <source>
        <dbReference type="PIRSR" id="PIRSR613078-2"/>
    </source>
</evidence>
<protein>
    <recommendedName>
        <fullName evidence="7">Phosphoglycerate mutase-like protein</fullName>
    </recommendedName>
</protein>
<comment type="caution">
    <text evidence="5">The sequence shown here is derived from an EMBL/GenBank/DDBJ whole genome shotgun (WGS) entry which is preliminary data.</text>
</comment>
<evidence type="ECO:0000313" key="6">
    <source>
        <dbReference type="Proteomes" id="UP000750711"/>
    </source>
</evidence>
<dbReference type="AlphaFoldDB" id="A0A9P8IJW4"/>
<reference evidence="5" key="1">
    <citation type="submission" date="2021-03" db="EMBL/GenBank/DDBJ databases">
        <title>Comparative genomics and phylogenomic investigation of the class Geoglossomycetes provide insights into ecological specialization and systematics.</title>
        <authorList>
            <person name="Melie T."/>
            <person name="Pirro S."/>
            <person name="Miller A.N."/>
            <person name="Quandt A."/>
        </authorList>
    </citation>
    <scope>NUCLEOTIDE SEQUENCE</scope>
    <source>
        <strain evidence="5">CAQ_001_2017</strain>
    </source>
</reference>
<keyword evidence="6" id="KW-1185">Reference proteome</keyword>
<feature type="binding site" evidence="3">
    <location>
        <begin position="7"/>
        <end position="14"/>
    </location>
    <ligand>
        <name>substrate</name>
    </ligand>
</feature>
<dbReference type="InterPro" id="IPR013078">
    <property type="entry name" value="His_Pase_superF_clade-1"/>
</dbReference>
<sequence length="294" mass="32665">MKLFLIRHGETVDNLAHFAGVTDSVLSNHGVSQARYLGAHFASAGLRFTKIFSSDLQRAFKTAEAICLAQPSQMERNPPPVHRLDILREQDFGSMEGVTYLTRHRGTTGRGESSRLGEDTGFKEMESMESMVARMNTFLDERLLPLVAEDPEKDILAEEVVAIVSHGVILSVFWRCLLSRFDPQSVLPSPRAFEQSGGSYNHMTRWANTGYSELHIRRKLDEQVKQDDASVIPKSLSVPDADGMLVAWSLTIRSINDRDHLAGLKRTGGGIGSSKSDGAQQNIEAFFKKDKSSR</sequence>
<proteinExistence type="predicted"/>
<dbReference type="InterPro" id="IPR051695">
    <property type="entry name" value="Phosphoglycerate_Mutase"/>
</dbReference>
<feature type="active site" description="Proton donor/acceptor" evidence="2">
    <location>
        <position position="89"/>
    </location>
</feature>
<organism evidence="5 6">
    <name type="scientific">Trichoglossum hirsutum</name>
    <dbReference type="NCBI Taxonomy" id="265104"/>
    <lineage>
        <taxon>Eukaryota</taxon>
        <taxon>Fungi</taxon>
        <taxon>Dikarya</taxon>
        <taxon>Ascomycota</taxon>
        <taxon>Pezizomycotina</taxon>
        <taxon>Geoglossomycetes</taxon>
        <taxon>Geoglossales</taxon>
        <taxon>Geoglossaceae</taxon>
        <taxon>Trichoglossum</taxon>
    </lineage>
</organism>
<dbReference type="EMBL" id="JAGHQM010001655">
    <property type="protein sequence ID" value="KAH0553000.1"/>
    <property type="molecule type" value="Genomic_DNA"/>
</dbReference>
<dbReference type="PROSITE" id="PS00175">
    <property type="entry name" value="PG_MUTASE"/>
    <property type="match status" value="1"/>
</dbReference>
<evidence type="ECO:0000256" key="1">
    <source>
        <dbReference type="ARBA" id="ARBA00022801"/>
    </source>
</evidence>
<dbReference type="PANTHER" id="PTHR46517">
    <property type="entry name" value="FRUCTOSE-2,6-BISPHOSPHATASE TIGAR"/>
    <property type="match status" value="1"/>
</dbReference>
<dbReference type="GO" id="GO:0045820">
    <property type="term" value="P:negative regulation of glycolytic process"/>
    <property type="evidence" value="ECO:0007669"/>
    <property type="project" value="TreeGrafter"/>
</dbReference>
<evidence type="ECO:0000256" key="4">
    <source>
        <dbReference type="SAM" id="MobiDB-lite"/>
    </source>
</evidence>
<evidence type="ECO:0000313" key="5">
    <source>
        <dbReference type="EMBL" id="KAH0553000.1"/>
    </source>
</evidence>
<keyword evidence="1" id="KW-0378">Hydrolase</keyword>
<gene>
    <name evidence="5" type="ORF">GP486_006804</name>
</gene>
<dbReference type="SMART" id="SM00855">
    <property type="entry name" value="PGAM"/>
    <property type="match status" value="1"/>
</dbReference>
<dbReference type="GO" id="GO:0005829">
    <property type="term" value="C:cytosol"/>
    <property type="evidence" value="ECO:0007669"/>
    <property type="project" value="TreeGrafter"/>
</dbReference>
<feature type="active site" description="Tele-phosphohistidine intermediate" evidence="2">
    <location>
        <position position="8"/>
    </location>
</feature>
<accession>A0A9P8IJW4</accession>
<evidence type="ECO:0008006" key="7">
    <source>
        <dbReference type="Google" id="ProtNLM"/>
    </source>
</evidence>